<accession>A0A2A9CTD3</accession>
<protein>
    <recommendedName>
        <fullName evidence="5">DUF4232 domain-containing protein</fullName>
    </recommendedName>
</protein>
<feature type="region of interest" description="Disordered" evidence="1">
    <location>
        <begin position="48"/>
        <end position="82"/>
    </location>
</feature>
<organism evidence="3 4">
    <name type="scientific">Propionicimonas paludicola</name>
    <dbReference type="NCBI Taxonomy" id="185243"/>
    <lineage>
        <taxon>Bacteria</taxon>
        <taxon>Bacillati</taxon>
        <taxon>Actinomycetota</taxon>
        <taxon>Actinomycetes</taxon>
        <taxon>Propionibacteriales</taxon>
        <taxon>Nocardioidaceae</taxon>
        <taxon>Propionicimonas</taxon>
    </lineage>
</organism>
<evidence type="ECO:0000256" key="2">
    <source>
        <dbReference type="SAM" id="Phobius"/>
    </source>
</evidence>
<sequence length="214" mass="21958">MGSVLHPVGERPAAVYWLRRALVLLVPLALIVGLVWLFLPKGPAPLAAAPPTRPASPSAPITTPAQTAAQTPTASASTPSTPVAPTACAAESLSASLAGYGTVKAGGTQPFKLTLTSQADADCLFDAEVGTVELAVSSGADRIWTTDHCAKLLPGKTLTLSKGKPVELGIDWPVKRSAKGCKTTKDVLGAGTYVATATYRNVTLARKVMSVTAK</sequence>
<comment type="caution">
    <text evidence="3">The sequence shown here is derived from an EMBL/GenBank/DDBJ whole genome shotgun (WGS) entry which is preliminary data.</text>
</comment>
<proteinExistence type="predicted"/>
<name>A0A2A9CTD3_9ACTN</name>
<gene>
    <name evidence="3" type="ORF">ATK74_2280</name>
</gene>
<dbReference type="Proteomes" id="UP000226079">
    <property type="component" value="Unassembled WGS sequence"/>
</dbReference>
<reference evidence="3 4" key="1">
    <citation type="submission" date="2017-10" db="EMBL/GenBank/DDBJ databases">
        <title>Sequencing the genomes of 1000 actinobacteria strains.</title>
        <authorList>
            <person name="Klenk H.-P."/>
        </authorList>
    </citation>
    <scope>NUCLEOTIDE SEQUENCE [LARGE SCALE GENOMIC DNA]</scope>
    <source>
        <strain evidence="3 4">DSM 15597</strain>
    </source>
</reference>
<evidence type="ECO:0000313" key="3">
    <source>
        <dbReference type="EMBL" id="PFG17707.1"/>
    </source>
</evidence>
<keyword evidence="2" id="KW-0812">Transmembrane</keyword>
<dbReference type="EMBL" id="PDJC01000001">
    <property type="protein sequence ID" value="PFG17707.1"/>
    <property type="molecule type" value="Genomic_DNA"/>
</dbReference>
<evidence type="ECO:0008006" key="5">
    <source>
        <dbReference type="Google" id="ProtNLM"/>
    </source>
</evidence>
<feature type="transmembrane region" description="Helical" evidence="2">
    <location>
        <begin position="21"/>
        <end position="39"/>
    </location>
</feature>
<keyword evidence="2" id="KW-0472">Membrane</keyword>
<evidence type="ECO:0000313" key="4">
    <source>
        <dbReference type="Proteomes" id="UP000226079"/>
    </source>
</evidence>
<dbReference type="AlphaFoldDB" id="A0A2A9CTD3"/>
<evidence type="ECO:0000256" key="1">
    <source>
        <dbReference type="SAM" id="MobiDB-lite"/>
    </source>
</evidence>
<keyword evidence="2" id="KW-1133">Transmembrane helix</keyword>
<dbReference type="RefSeq" id="WP_098461112.1">
    <property type="nucleotide sequence ID" value="NZ_PDJC01000001.1"/>
</dbReference>
<keyword evidence="4" id="KW-1185">Reference proteome</keyword>
<dbReference type="OrthoDB" id="5189092at2"/>